<dbReference type="Gene3D" id="3.40.1440.60">
    <property type="entry name" value="PriA, 3(prime) DNA-binding domain"/>
    <property type="match status" value="1"/>
</dbReference>
<evidence type="ECO:0000256" key="12">
    <source>
        <dbReference type="HAMAP-Rule" id="MF_00983"/>
    </source>
</evidence>
<evidence type="ECO:0000256" key="7">
    <source>
        <dbReference type="ARBA" id="ARBA00022833"/>
    </source>
</evidence>
<comment type="catalytic activity">
    <reaction evidence="12">
        <text>Couples ATP hydrolysis with the unwinding of duplex DNA by translocating in the 3'-5' direction.</text>
        <dbReference type="EC" id="5.6.2.4"/>
    </reaction>
</comment>
<dbReference type="InterPro" id="IPR005259">
    <property type="entry name" value="PriA"/>
</dbReference>
<evidence type="ECO:0000256" key="9">
    <source>
        <dbReference type="ARBA" id="ARBA00023125"/>
    </source>
</evidence>
<feature type="binding site" evidence="12">
    <location>
        <position position="384"/>
    </location>
    <ligand>
        <name>Zn(2+)</name>
        <dbReference type="ChEBI" id="CHEBI:29105"/>
        <label>1</label>
    </ligand>
</feature>
<dbReference type="PANTHER" id="PTHR30580">
    <property type="entry name" value="PRIMOSOMAL PROTEIN N"/>
    <property type="match status" value="1"/>
</dbReference>
<keyword evidence="6 12" id="KW-0347">Helicase</keyword>
<comment type="catalytic activity">
    <reaction evidence="11 12">
        <text>ATP + H2O = ADP + phosphate + H(+)</text>
        <dbReference type="Rhea" id="RHEA:13065"/>
        <dbReference type="ChEBI" id="CHEBI:15377"/>
        <dbReference type="ChEBI" id="CHEBI:15378"/>
        <dbReference type="ChEBI" id="CHEBI:30616"/>
        <dbReference type="ChEBI" id="CHEBI:43474"/>
        <dbReference type="ChEBI" id="CHEBI:456216"/>
        <dbReference type="EC" id="5.6.2.4"/>
    </reaction>
</comment>
<dbReference type="InterPro" id="IPR041222">
    <property type="entry name" value="PriA_3primeBD"/>
</dbReference>
<proteinExistence type="inferred from homology"/>
<evidence type="ECO:0000256" key="8">
    <source>
        <dbReference type="ARBA" id="ARBA00022840"/>
    </source>
</evidence>
<feature type="binding site" evidence="12">
    <location>
        <position position="393"/>
    </location>
    <ligand>
        <name>Zn(2+)</name>
        <dbReference type="ChEBI" id="CHEBI:29105"/>
        <label>2</label>
    </ligand>
</feature>
<comment type="similarity">
    <text evidence="12">Belongs to the helicase family. PriA subfamily.</text>
</comment>
<gene>
    <name evidence="12 15" type="primary">priA</name>
    <name evidence="15" type="ORF">SUTMEG_02260</name>
</gene>
<protein>
    <recommendedName>
        <fullName evidence="12">Replication restart protein PriA</fullName>
    </recommendedName>
    <alternativeName>
        <fullName evidence="12">ATP-dependent DNA helicase PriA</fullName>
        <ecNumber evidence="12">5.6.2.4</ecNumber>
    </alternativeName>
    <alternativeName>
        <fullName evidence="12">DNA 3'-5' helicase PriA</fullName>
    </alternativeName>
</protein>
<dbReference type="InterPro" id="IPR011545">
    <property type="entry name" value="DEAD/DEAH_box_helicase_dom"/>
</dbReference>
<feature type="binding site" evidence="12">
    <location>
        <position position="390"/>
    </location>
    <ligand>
        <name>Zn(2+)</name>
        <dbReference type="ChEBI" id="CHEBI:29105"/>
        <label>2</label>
    </ligand>
</feature>
<evidence type="ECO:0000256" key="3">
    <source>
        <dbReference type="ARBA" id="ARBA00022723"/>
    </source>
</evidence>
<dbReference type="GO" id="GO:0006270">
    <property type="term" value="P:DNA replication initiation"/>
    <property type="evidence" value="ECO:0007669"/>
    <property type="project" value="TreeGrafter"/>
</dbReference>
<keyword evidence="8 12" id="KW-0067">ATP-binding</keyword>
<comment type="cofactor">
    <cofactor evidence="12">
        <name>Zn(2+)</name>
        <dbReference type="ChEBI" id="CHEBI:29105"/>
    </cofactor>
    <text evidence="12">Binds 2 zinc ions per subunit.</text>
</comment>
<dbReference type="SUPFAM" id="SSF52540">
    <property type="entry name" value="P-loop containing nucleoside triphosphate hydrolases"/>
    <property type="match status" value="1"/>
</dbReference>
<evidence type="ECO:0000256" key="6">
    <source>
        <dbReference type="ARBA" id="ARBA00022806"/>
    </source>
</evidence>
<feature type="binding site" evidence="12">
    <location>
        <position position="424"/>
    </location>
    <ligand>
        <name>Zn(2+)</name>
        <dbReference type="ChEBI" id="CHEBI:29105"/>
        <label>1</label>
    </ligand>
</feature>
<sequence length="672" mass="73642">MSTLKAGDQFAGVIVAAPGLPELDYKVPSDMLVAVGDRVLVTLVKRRVVGIVVSLKTSTEIAGSRLKSILAVLNDIEPLRAEWLALTKFAGLYYQHSWGEAALTALPLFFRRAPVRTHAKWLEKTRADRPLESKPVVRPELNAEQRSAVEAVGKSEGFAPFVLFGVTGSGKTEVYLNLIEEALAKTPDGQVLLLVPEINLTPQLEGRVRGRFPSERVVALNSEKSDSERAAAWLAVHEGRARVLVGTRMAMLASFKKLVLVIVDEEHDGSFKAGDGLRYSARDLAVWRASKNRCPVILGSATPSLETWMKVKKGDYRLLELKHRAASKAELPSIELIAPPERGSGTALSAAAREAVEAVLAEGRQVILFMNRRGYAPVLSCGACGWVSSCPRCSAFTVFHKLERRLVCHHCGLSRPVPDACPGCGNVDIMPRGTGTERIEEELGKTFPGKRILRIDRDSVSRKGEAEEAFAKVHRGEVDLLVGTQMIAKGHDFQNVGLVLILNADAQILSPMTRAREHLFATLMQVAGRAGRSGARGRVLIQTRFPGDPLFAALADQNYPRFADQLLEEREANLCVPFVYQALLMAESTTLAQALAFLRDAAKLGFATAPETVRVYDPVPMTLVRLMNRERAQLLVEADDRLSLNRFLKTWSAQLPQTSAVSWVLEVDPADI</sequence>
<evidence type="ECO:0000256" key="11">
    <source>
        <dbReference type="ARBA" id="ARBA00048988"/>
    </source>
</evidence>
<keyword evidence="16" id="KW-1185">Reference proteome</keyword>
<dbReference type="PROSITE" id="PS51194">
    <property type="entry name" value="HELICASE_CTER"/>
    <property type="match status" value="1"/>
</dbReference>
<dbReference type="InterPro" id="IPR027417">
    <property type="entry name" value="P-loop_NTPase"/>
</dbReference>
<dbReference type="Pfam" id="PF00271">
    <property type="entry name" value="Helicase_C"/>
    <property type="match status" value="1"/>
</dbReference>
<dbReference type="GO" id="GO:0043138">
    <property type="term" value="F:3'-5' DNA helicase activity"/>
    <property type="evidence" value="ECO:0007669"/>
    <property type="project" value="UniProtKB-EC"/>
</dbReference>
<feature type="binding site" evidence="12">
    <location>
        <position position="421"/>
    </location>
    <ligand>
        <name>Zn(2+)</name>
        <dbReference type="ChEBI" id="CHEBI:29105"/>
        <label>1</label>
    </ligand>
</feature>
<dbReference type="Proteomes" id="UP000271003">
    <property type="component" value="Chromosome"/>
</dbReference>
<evidence type="ECO:0000256" key="10">
    <source>
        <dbReference type="ARBA" id="ARBA00023235"/>
    </source>
</evidence>
<evidence type="ECO:0000259" key="13">
    <source>
        <dbReference type="PROSITE" id="PS51192"/>
    </source>
</evidence>
<dbReference type="FunFam" id="3.40.50.300:FF:000489">
    <property type="entry name" value="Primosome assembly protein PriA"/>
    <property type="match status" value="1"/>
</dbReference>
<dbReference type="EC" id="5.6.2.4" evidence="12"/>
<dbReference type="SMART" id="SM00487">
    <property type="entry name" value="DEXDc"/>
    <property type="match status" value="1"/>
</dbReference>
<dbReference type="InterPro" id="IPR041236">
    <property type="entry name" value="PriA_C"/>
</dbReference>
<dbReference type="Pfam" id="PF00270">
    <property type="entry name" value="DEAD"/>
    <property type="match status" value="1"/>
</dbReference>
<dbReference type="Gene3D" id="3.40.50.300">
    <property type="entry name" value="P-loop containing nucleotide triphosphate hydrolases"/>
    <property type="match status" value="2"/>
</dbReference>
<dbReference type="PROSITE" id="PS51192">
    <property type="entry name" value="HELICASE_ATP_BIND_1"/>
    <property type="match status" value="1"/>
</dbReference>
<dbReference type="GO" id="GO:0003677">
    <property type="term" value="F:DNA binding"/>
    <property type="evidence" value="ECO:0007669"/>
    <property type="project" value="UniProtKB-UniRule"/>
</dbReference>
<dbReference type="EMBL" id="AP018786">
    <property type="protein sequence ID" value="BBF22335.1"/>
    <property type="molecule type" value="Genomic_DNA"/>
</dbReference>
<dbReference type="Pfam" id="PF18319">
    <property type="entry name" value="Zn_ribbon_PriA"/>
    <property type="match status" value="1"/>
</dbReference>
<dbReference type="SMART" id="SM00490">
    <property type="entry name" value="HELICc"/>
    <property type="match status" value="1"/>
</dbReference>
<keyword evidence="2 12" id="KW-0235">DNA replication</keyword>
<dbReference type="AlphaFoldDB" id="A0A2Z6I7A9"/>
<dbReference type="InterPro" id="IPR001650">
    <property type="entry name" value="Helicase_C-like"/>
</dbReference>
<comment type="function">
    <text evidence="12">Initiates the restart of stalled replication forks, which reloads the replicative helicase on sites other than the origin of replication. Recognizes and binds to abandoned replication forks and remodels them to uncover a helicase loading site. Promotes assembly of the primosome at these replication forks.</text>
</comment>
<dbReference type="InterPro" id="IPR040498">
    <property type="entry name" value="PriA_CRR"/>
</dbReference>
<accession>A0A2Z6I7A9</accession>
<dbReference type="GO" id="GO:0008270">
    <property type="term" value="F:zinc ion binding"/>
    <property type="evidence" value="ECO:0007669"/>
    <property type="project" value="UniProtKB-UniRule"/>
</dbReference>
<keyword evidence="5 12" id="KW-0378">Hydrolase</keyword>
<feature type="binding site" evidence="12">
    <location>
        <position position="381"/>
    </location>
    <ligand>
        <name>Zn(2+)</name>
        <dbReference type="ChEBI" id="CHEBI:29105"/>
        <label>1</label>
    </ligand>
</feature>
<feature type="domain" description="Helicase ATP-binding" evidence="13">
    <location>
        <begin position="152"/>
        <end position="321"/>
    </location>
</feature>
<evidence type="ECO:0000259" key="14">
    <source>
        <dbReference type="PROSITE" id="PS51194"/>
    </source>
</evidence>
<evidence type="ECO:0000256" key="2">
    <source>
        <dbReference type="ARBA" id="ARBA00022705"/>
    </source>
</evidence>
<keyword evidence="1 12" id="KW-0639">Primosome</keyword>
<dbReference type="CDD" id="cd17929">
    <property type="entry name" value="DEXHc_priA"/>
    <property type="match status" value="1"/>
</dbReference>
<feature type="binding site" evidence="12">
    <location>
        <position position="411"/>
    </location>
    <ligand>
        <name>Zn(2+)</name>
        <dbReference type="ChEBI" id="CHEBI:29105"/>
        <label>2</label>
    </ligand>
</feature>
<dbReference type="GO" id="GO:0005524">
    <property type="term" value="F:ATP binding"/>
    <property type="evidence" value="ECO:0007669"/>
    <property type="project" value="UniProtKB-UniRule"/>
</dbReference>
<keyword evidence="9 12" id="KW-0238">DNA-binding</keyword>
<keyword evidence="3 12" id="KW-0479">Metal-binding</keyword>
<dbReference type="GO" id="GO:0016887">
    <property type="term" value="F:ATP hydrolysis activity"/>
    <property type="evidence" value="ECO:0007669"/>
    <property type="project" value="RHEA"/>
</dbReference>
<dbReference type="PANTHER" id="PTHR30580:SF0">
    <property type="entry name" value="PRIMOSOMAL PROTEIN N"/>
    <property type="match status" value="1"/>
</dbReference>
<feature type="binding site" evidence="12">
    <location>
        <position position="408"/>
    </location>
    <ligand>
        <name>Zn(2+)</name>
        <dbReference type="ChEBI" id="CHEBI:29105"/>
        <label>2</label>
    </ligand>
</feature>
<dbReference type="GO" id="GO:1990077">
    <property type="term" value="C:primosome complex"/>
    <property type="evidence" value="ECO:0007669"/>
    <property type="project" value="UniProtKB-UniRule"/>
</dbReference>
<dbReference type="InterPro" id="IPR014001">
    <property type="entry name" value="Helicase_ATP-bd"/>
</dbReference>
<dbReference type="NCBIfam" id="TIGR00595">
    <property type="entry name" value="priA"/>
    <property type="match status" value="1"/>
</dbReference>
<dbReference type="HAMAP" id="MF_00983">
    <property type="entry name" value="PriA"/>
    <property type="match status" value="1"/>
</dbReference>
<dbReference type="KEGG" id="sutt:SUTMEG_02260"/>
<evidence type="ECO:0000256" key="4">
    <source>
        <dbReference type="ARBA" id="ARBA00022741"/>
    </source>
</evidence>
<name>A0A2Z6I7A9_9BURK</name>
<reference evidence="15 16" key="1">
    <citation type="journal article" date="2018" name="Int. J. Syst. Evol. Microbiol.">
        <title>Mesosutterella multiformis gen. nov., sp. nov., a member of the family Sutterellaceae and Sutterella megalosphaeroides sp. nov., isolated from human faeces.</title>
        <authorList>
            <person name="Sakamoto M."/>
            <person name="Ikeyama N."/>
            <person name="Kunihiro T."/>
            <person name="Iino T."/>
            <person name="Yuki M."/>
            <person name="Ohkuma M."/>
        </authorList>
    </citation>
    <scope>NUCLEOTIDE SEQUENCE [LARGE SCALE GENOMIC DNA]</scope>
    <source>
        <strain evidence="15 16">6FBBBH3</strain>
    </source>
</reference>
<keyword evidence="4 12" id="KW-0547">Nucleotide-binding</keyword>
<feature type="domain" description="Helicase C-terminal" evidence="14">
    <location>
        <begin position="401"/>
        <end position="586"/>
    </location>
</feature>
<dbReference type="RefSeq" id="WP_232008803.1">
    <property type="nucleotide sequence ID" value="NZ_AP018786.1"/>
</dbReference>
<comment type="subunit">
    <text evidence="12">Component of the replication restart primosome.</text>
</comment>
<keyword evidence="10 12" id="KW-0413">Isomerase</keyword>
<dbReference type="Pfam" id="PF18074">
    <property type="entry name" value="PriA_C"/>
    <property type="match status" value="1"/>
</dbReference>
<dbReference type="Pfam" id="PF17764">
    <property type="entry name" value="PriA_3primeBD"/>
    <property type="match status" value="1"/>
</dbReference>
<evidence type="ECO:0000256" key="1">
    <source>
        <dbReference type="ARBA" id="ARBA00022515"/>
    </source>
</evidence>
<organism evidence="15 16">
    <name type="scientific">Sutterella megalosphaeroides</name>
    <dbReference type="NCBI Taxonomy" id="2494234"/>
    <lineage>
        <taxon>Bacteria</taxon>
        <taxon>Pseudomonadati</taxon>
        <taxon>Pseudomonadota</taxon>
        <taxon>Betaproteobacteria</taxon>
        <taxon>Burkholderiales</taxon>
        <taxon>Sutterellaceae</taxon>
        <taxon>Sutterella</taxon>
    </lineage>
</organism>
<evidence type="ECO:0000313" key="15">
    <source>
        <dbReference type="EMBL" id="BBF22335.1"/>
    </source>
</evidence>
<dbReference type="InterPro" id="IPR042115">
    <property type="entry name" value="PriA_3primeBD_sf"/>
</dbReference>
<dbReference type="GO" id="GO:0006310">
    <property type="term" value="P:DNA recombination"/>
    <property type="evidence" value="ECO:0007669"/>
    <property type="project" value="InterPro"/>
</dbReference>
<keyword evidence="7 12" id="KW-0862">Zinc</keyword>
<evidence type="ECO:0000313" key="16">
    <source>
        <dbReference type="Proteomes" id="UP000271003"/>
    </source>
</evidence>
<dbReference type="GO" id="GO:0006302">
    <property type="term" value="P:double-strand break repair"/>
    <property type="evidence" value="ECO:0007669"/>
    <property type="project" value="InterPro"/>
</dbReference>
<evidence type="ECO:0000256" key="5">
    <source>
        <dbReference type="ARBA" id="ARBA00022801"/>
    </source>
</evidence>
<dbReference type="GO" id="GO:0006269">
    <property type="term" value="P:DNA replication, synthesis of primer"/>
    <property type="evidence" value="ECO:0007669"/>
    <property type="project" value="UniProtKB-KW"/>
</dbReference>